<protein>
    <submittedName>
        <fullName evidence="2">Uncharacterized protein</fullName>
    </submittedName>
</protein>
<dbReference type="Proteomes" id="UP001489004">
    <property type="component" value="Unassembled WGS sequence"/>
</dbReference>
<evidence type="ECO:0000313" key="2">
    <source>
        <dbReference type="EMBL" id="KAK9808632.1"/>
    </source>
</evidence>
<dbReference type="AlphaFoldDB" id="A0AAW1PKU8"/>
<feature type="region of interest" description="Disordered" evidence="1">
    <location>
        <begin position="77"/>
        <end position="126"/>
    </location>
</feature>
<evidence type="ECO:0000313" key="3">
    <source>
        <dbReference type="Proteomes" id="UP001489004"/>
    </source>
</evidence>
<reference evidence="2 3" key="1">
    <citation type="journal article" date="2024" name="Nat. Commun.">
        <title>Phylogenomics reveals the evolutionary origins of lichenization in chlorophyte algae.</title>
        <authorList>
            <person name="Puginier C."/>
            <person name="Libourel C."/>
            <person name="Otte J."/>
            <person name="Skaloud P."/>
            <person name="Haon M."/>
            <person name="Grisel S."/>
            <person name="Petersen M."/>
            <person name="Berrin J.G."/>
            <person name="Delaux P.M."/>
            <person name="Dal Grande F."/>
            <person name="Keller J."/>
        </authorList>
    </citation>
    <scope>NUCLEOTIDE SEQUENCE [LARGE SCALE GENOMIC DNA]</scope>
    <source>
        <strain evidence="2 3">SAG 2043</strain>
    </source>
</reference>
<name>A0AAW1PKU8_9CHLO</name>
<comment type="caution">
    <text evidence="2">The sequence shown here is derived from an EMBL/GenBank/DDBJ whole genome shotgun (WGS) entry which is preliminary data.</text>
</comment>
<proteinExistence type="predicted"/>
<gene>
    <name evidence="2" type="ORF">WJX72_000904</name>
</gene>
<dbReference type="EMBL" id="JALJOR010000011">
    <property type="protein sequence ID" value="KAK9808632.1"/>
    <property type="molecule type" value="Genomic_DNA"/>
</dbReference>
<sequence length="193" mass="19365">MGDYNRNTVMYPESPSLADLVSEDQQCSVAVACIGGDEADRAAAARFVSAALAQQVATLQENEEAIFTVAGYGHGPSAASGSGGGSGPSDIQQGGGGGAGGRGNIGSGNLGSGQTPGGGQTIGDAEAAANTGGVDEYQDPDMQTHALLADGLTHLLHQPDVYSAYGLTEPPTTVPVMEAQDWIESLWVTAVAL</sequence>
<organism evidence="2 3">
    <name type="scientific">[Myrmecia] bisecta</name>
    <dbReference type="NCBI Taxonomy" id="41462"/>
    <lineage>
        <taxon>Eukaryota</taxon>
        <taxon>Viridiplantae</taxon>
        <taxon>Chlorophyta</taxon>
        <taxon>core chlorophytes</taxon>
        <taxon>Trebouxiophyceae</taxon>
        <taxon>Trebouxiales</taxon>
        <taxon>Trebouxiaceae</taxon>
        <taxon>Myrmecia</taxon>
    </lineage>
</organism>
<feature type="compositionally biased region" description="Gly residues" evidence="1">
    <location>
        <begin position="81"/>
        <end position="121"/>
    </location>
</feature>
<keyword evidence="3" id="KW-1185">Reference proteome</keyword>
<evidence type="ECO:0000256" key="1">
    <source>
        <dbReference type="SAM" id="MobiDB-lite"/>
    </source>
</evidence>
<accession>A0AAW1PKU8</accession>